<feature type="compositionally biased region" description="Low complexity" evidence="4">
    <location>
        <begin position="455"/>
        <end position="470"/>
    </location>
</feature>
<keyword evidence="6" id="KW-0255">Endonuclease</keyword>
<evidence type="ECO:0000313" key="7">
    <source>
        <dbReference type="Proteomes" id="UP000193944"/>
    </source>
</evidence>
<accession>A0A1Y1WNS1</accession>
<gene>
    <name evidence="6" type="ORF">BCR32DRAFT_272063</name>
</gene>
<keyword evidence="7" id="KW-1185">Reference proteome</keyword>
<organism evidence="6 7">
    <name type="scientific">Anaeromyces robustus</name>
    <dbReference type="NCBI Taxonomy" id="1754192"/>
    <lineage>
        <taxon>Eukaryota</taxon>
        <taxon>Fungi</taxon>
        <taxon>Fungi incertae sedis</taxon>
        <taxon>Chytridiomycota</taxon>
        <taxon>Chytridiomycota incertae sedis</taxon>
        <taxon>Neocallimastigomycetes</taxon>
        <taxon>Neocallimastigales</taxon>
        <taxon>Neocallimastigaceae</taxon>
        <taxon>Anaeromyces</taxon>
    </lineage>
</organism>
<keyword evidence="3" id="KW-0378">Hydrolase</keyword>
<dbReference type="GO" id="GO:0005737">
    <property type="term" value="C:cytoplasm"/>
    <property type="evidence" value="ECO:0007669"/>
    <property type="project" value="TreeGrafter"/>
</dbReference>
<dbReference type="OrthoDB" id="40902at2759"/>
<feature type="region of interest" description="Disordered" evidence="4">
    <location>
        <begin position="285"/>
        <end position="377"/>
    </location>
</feature>
<dbReference type="GO" id="GO:0004519">
    <property type="term" value="F:endonuclease activity"/>
    <property type="evidence" value="ECO:0007669"/>
    <property type="project" value="UniProtKB-KW"/>
</dbReference>
<protein>
    <recommendedName>
        <fullName evidence="2">sphingomyelin phosphodiesterase</fullName>
        <ecNumber evidence="2">3.1.4.12</ecNumber>
    </recommendedName>
</protein>
<feature type="domain" description="Endonuclease/exonuclease/phosphatase" evidence="5">
    <location>
        <begin position="69"/>
        <end position="251"/>
    </location>
</feature>
<dbReference type="Gene3D" id="3.60.10.10">
    <property type="entry name" value="Endonuclease/exonuclease/phosphatase"/>
    <property type="match status" value="1"/>
</dbReference>
<keyword evidence="6" id="KW-0540">Nuclease</keyword>
<dbReference type="SUPFAM" id="SSF56219">
    <property type="entry name" value="DNase I-like"/>
    <property type="match status" value="1"/>
</dbReference>
<dbReference type="CDD" id="cd09078">
    <property type="entry name" value="nSMase"/>
    <property type="match status" value="1"/>
</dbReference>
<dbReference type="GO" id="GO:0004767">
    <property type="term" value="F:sphingomyelin phosphodiesterase activity"/>
    <property type="evidence" value="ECO:0007669"/>
    <property type="project" value="UniProtKB-EC"/>
</dbReference>
<reference evidence="6 7" key="2">
    <citation type="submission" date="2016-08" db="EMBL/GenBank/DDBJ databases">
        <title>Pervasive Adenine N6-methylation of Active Genes in Fungi.</title>
        <authorList>
            <consortium name="DOE Joint Genome Institute"/>
            <person name="Mondo S.J."/>
            <person name="Dannebaum R.O."/>
            <person name="Kuo R.C."/>
            <person name="Labutti K."/>
            <person name="Haridas S."/>
            <person name="Kuo A."/>
            <person name="Salamov A."/>
            <person name="Ahrendt S.R."/>
            <person name="Lipzen A."/>
            <person name="Sullivan W."/>
            <person name="Andreopoulos W.B."/>
            <person name="Clum A."/>
            <person name="Lindquist E."/>
            <person name="Daum C."/>
            <person name="Ramamoorthy G.K."/>
            <person name="Gryganskyi A."/>
            <person name="Culley D."/>
            <person name="Magnuson J.K."/>
            <person name="James T.Y."/>
            <person name="O'Malley M.A."/>
            <person name="Stajich J.E."/>
            <person name="Spatafora J.W."/>
            <person name="Visel A."/>
            <person name="Grigoriev I.V."/>
        </authorList>
    </citation>
    <scope>NUCLEOTIDE SEQUENCE [LARGE SCALE GENOMIC DNA]</scope>
    <source>
        <strain evidence="6 7">S4</strain>
    </source>
</reference>
<dbReference type="InterPro" id="IPR036691">
    <property type="entry name" value="Endo/exonu/phosph_ase_sf"/>
</dbReference>
<reference evidence="6 7" key="1">
    <citation type="submission" date="2016-08" db="EMBL/GenBank/DDBJ databases">
        <title>A Parts List for Fungal Cellulosomes Revealed by Comparative Genomics.</title>
        <authorList>
            <consortium name="DOE Joint Genome Institute"/>
            <person name="Haitjema C.H."/>
            <person name="Gilmore S.P."/>
            <person name="Henske J.K."/>
            <person name="Solomon K.V."/>
            <person name="De Groot R."/>
            <person name="Kuo A."/>
            <person name="Mondo S.J."/>
            <person name="Salamov A.A."/>
            <person name="Labutti K."/>
            <person name="Zhao Z."/>
            <person name="Chiniquy J."/>
            <person name="Barry K."/>
            <person name="Brewer H.M."/>
            <person name="Purvine S.O."/>
            <person name="Wright A.T."/>
            <person name="Boxma B."/>
            <person name="Van Alen T."/>
            <person name="Hackstein J.H."/>
            <person name="Baker S.E."/>
            <person name="Grigoriev I.V."/>
            <person name="O'Malley M.A."/>
        </authorList>
    </citation>
    <scope>NUCLEOTIDE SEQUENCE [LARGE SCALE GENOMIC DNA]</scope>
    <source>
        <strain evidence="6 7">S4</strain>
    </source>
</reference>
<name>A0A1Y1WNS1_9FUNG</name>
<feature type="region of interest" description="Disordered" evidence="4">
    <location>
        <begin position="444"/>
        <end position="470"/>
    </location>
</feature>
<dbReference type="EMBL" id="MCFG01000373">
    <property type="protein sequence ID" value="ORX75173.1"/>
    <property type="molecule type" value="Genomic_DNA"/>
</dbReference>
<feature type="non-terminal residue" evidence="6">
    <location>
        <position position="507"/>
    </location>
</feature>
<dbReference type="Pfam" id="PF03372">
    <property type="entry name" value="Exo_endo_phos"/>
    <property type="match status" value="1"/>
</dbReference>
<sequence length="507" mass="58814">MEINSKTIDNEDPNIINENVKIATEKQVKSINEEDNIKKDSTNQICNSNSSSEGEINLPVVDKDKVRILTYNIFMRPPPIHSFESDFKEDRIKLICKELFQNFDIIAFQECFSFGSFRIDKIKEKAKKNGLVYFSNSKKKHTWNIGIDGGLCLLSRYPVINKKLYYFKNGCHSDAYSEKGVLFNEIEIPNGNHLFIFTSHTQASYEHFPSITSESVRVRLSQFTEIRKFITSMTENAKPTDIILLCGDLNVNGRLNKDDGTTHSEEYKAVLSILKGNLSIIKKEKEKDKEKDKEKEKEKGKGKEKEKEKEINKEVNKDSEKEEKEKENMNENINEKDKIKENENENENENRNENKNEKDNKNNDKDKDKDKEKVKEKENKYVEIISETAEYEVEDLFYNELNEHPVTSCDLFADDYYKDGKGKKSRKCLDYFFTFKKLNAQKSETTSPEVKVTESESNNNNNNNNNNTSNVSSKVVIKDLTINKFDVTDKKFVHLSDHYGLSLNIVT</sequence>
<evidence type="ECO:0000256" key="1">
    <source>
        <dbReference type="ARBA" id="ARBA00006335"/>
    </source>
</evidence>
<comment type="caution">
    <text evidence="6">The sequence shown here is derived from an EMBL/GenBank/DDBJ whole genome shotgun (WGS) entry which is preliminary data.</text>
</comment>
<dbReference type="GO" id="GO:0004527">
    <property type="term" value="F:exonuclease activity"/>
    <property type="evidence" value="ECO:0007669"/>
    <property type="project" value="UniProtKB-KW"/>
</dbReference>
<evidence type="ECO:0000256" key="3">
    <source>
        <dbReference type="ARBA" id="ARBA00022801"/>
    </source>
</evidence>
<evidence type="ECO:0000259" key="5">
    <source>
        <dbReference type="Pfam" id="PF03372"/>
    </source>
</evidence>
<dbReference type="GO" id="GO:0005576">
    <property type="term" value="C:extracellular region"/>
    <property type="evidence" value="ECO:0007669"/>
    <property type="project" value="InterPro"/>
</dbReference>
<dbReference type="AlphaFoldDB" id="A0A1Y1WNS1"/>
<comment type="similarity">
    <text evidence="1">Belongs to the neutral sphingomyelinase family.</text>
</comment>
<dbReference type="InterPro" id="IPR005135">
    <property type="entry name" value="Endo/exonuclease/phosphatase"/>
</dbReference>
<dbReference type="STRING" id="1754192.A0A1Y1WNS1"/>
<evidence type="ECO:0000313" key="6">
    <source>
        <dbReference type="EMBL" id="ORX75173.1"/>
    </source>
</evidence>
<dbReference type="Proteomes" id="UP000193944">
    <property type="component" value="Unassembled WGS sequence"/>
</dbReference>
<keyword evidence="6" id="KW-0269">Exonuclease</keyword>
<dbReference type="PANTHER" id="PTHR16320">
    <property type="entry name" value="SPHINGOMYELINASE FAMILY MEMBER"/>
    <property type="match status" value="1"/>
</dbReference>
<dbReference type="InterPro" id="IPR017766">
    <property type="entry name" value="Sphingomyelinase/PLipase_C"/>
</dbReference>
<dbReference type="PANTHER" id="PTHR16320:SF1">
    <property type="entry name" value="SPHINGOMYELINASE DDB_G0288017"/>
    <property type="match status" value="1"/>
</dbReference>
<proteinExistence type="inferred from homology"/>
<dbReference type="EC" id="3.1.4.12" evidence="2"/>
<dbReference type="InterPro" id="IPR038772">
    <property type="entry name" value="Sph/SMPD2-like"/>
</dbReference>
<evidence type="ECO:0000256" key="4">
    <source>
        <dbReference type="SAM" id="MobiDB-lite"/>
    </source>
</evidence>
<evidence type="ECO:0000256" key="2">
    <source>
        <dbReference type="ARBA" id="ARBA00012369"/>
    </source>
</evidence>